<organism evidence="1">
    <name type="scientific">Siphoviridae sp. ctB242</name>
    <dbReference type="NCBI Taxonomy" id="2827800"/>
    <lineage>
        <taxon>Viruses</taxon>
        <taxon>Duplodnaviria</taxon>
        <taxon>Heunggongvirae</taxon>
        <taxon>Uroviricota</taxon>
        <taxon>Caudoviricetes</taxon>
    </lineage>
</organism>
<evidence type="ECO:0000313" key="1">
    <source>
        <dbReference type="EMBL" id="DAF57037.1"/>
    </source>
</evidence>
<dbReference type="InterPro" id="IPR021695">
    <property type="entry name" value="Phage_KPP10_Orf10"/>
</dbReference>
<dbReference type="EMBL" id="BK032726">
    <property type="protein sequence ID" value="DAF57037.1"/>
    <property type="molecule type" value="Genomic_DNA"/>
</dbReference>
<accession>A0A8S5T141</accession>
<evidence type="ECO:0008006" key="2">
    <source>
        <dbReference type="Google" id="ProtNLM"/>
    </source>
</evidence>
<reference evidence="1" key="1">
    <citation type="journal article" date="2021" name="Proc. Natl. Acad. Sci. U.S.A.">
        <title>A Catalog of Tens of Thousands of Viruses from Human Metagenomes Reveals Hidden Associations with Chronic Diseases.</title>
        <authorList>
            <person name="Tisza M.J."/>
            <person name="Buck C.B."/>
        </authorList>
    </citation>
    <scope>NUCLEOTIDE SEQUENCE</scope>
    <source>
        <strain evidence="1">CtB242</strain>
    </source>
</reference>
<sequence>MRMHAYEFDPNDVSITLSTKSYGTFAITCTGEDDVECSKDEDGAEAVVGAQGDVVVNRSRNQLGTIKFSVQAQSPQLPPLKRLADSTELFGIWVVNKSTNEKVGGTKAFLKKSADNKVGKKLGDRSFEVQVLDYTDR</sequence>
<protein>
    <recommendedName>
        <fullName evidence="2">DUF3277 family protein</fullName>
    </recommendedName>
</protein>
<dbReference type="NCBIfam" id="NF047581">
    <property type="entry name" value="gp105_phage_fam"/>
    <property type="match status" value="1"/>
</dbReference>
<name>A0A8S5T141_9CAUD</name>
<proteinExistence type="predicted"/>